<proteinExistence type="predicted"/>
<evidence type="ECO:0000313" key="1">
    <source>
        <dbReference type="EMBL" id="PWK16880.1"/>
    </source>
</evidence>
<dbReference type="Proteomes" id="UP000245430">
    <property type="component" value="Unassembled WGS sequence"/>
</dbReference>
<dbReference type="AlphaFoldDB" id="A0A316E210"/>
<comment type="caution">
    <text evidence="1">The sequence shown here is derived from an EMBL/GenBank/DDBJ whole genome shotgun (WGS) entry which is preliminary data.</text>
</comment>
<accession>A0A316E210</accession>
<gene>
    <name evidence="1" type="ORF">LX78_02936</name>
</gene>
<organism evidence="1 2">
    <name type="scientific">Xanthomarina spongicola</name>
    <dbReference type="NCBI Taxonomy" id="570520"/>
    <lineage>
        <taxon>Bacteria</taxon>
        <taxon>Pseudomonadati</taxon>
        <taxon>Bacteroidota</taxon>
        <taxon>Flavobacteriia</taxon>
        <taxon>Flavobacteriales</taxon>
        <taxon>Flavobacteriaceae</taxon>
        <taxon>Xanthomarina</taxon>
    </lineage>
</organism>
<dbReference type="RefSeq" id="WP_109683507.1">
    <property type="nucleotide sequence ID" value="NZ_QGGP01000015.1"/>
</dbReference>
<dbReference type="EMBL" id="QGGP01000015">
    <property type="protein sequence ID" value="PWK16880.1"/>
    <property type="molecule type" value="Genomic_DNA"/>
</dbReference>
<evidence type="ECO:0000313" key="2">
    <source>
        <dbReference type="Proteomes" id="UP000245430"/>
    </source>
</evidence>
<protein>
    <submittedName>
        <fullName evidence="1">Uncharacterized protein</fullName>
    </submittedName>
</protein>
<keyword evidence="2" id="KW-1185">Reference proteome</keyword>
<reference evidence="1 2" key="1">
    <citation type="submission" date="2018-05" db="EMBL/GenBank/DDBJ databases">
        <title>Genomic Encyclopedia of Archaeal and Bacterial Type Strains, Phase II (KMG-II): from individual species to whole genera.</title>
        <authorList>
            <person name="Goeker M."/>
        </authorList>
    </citation>
    <scope>NUCLEOTIDE SEQUENCE [LARGE SCALE GENOMIC DNA]</scope>
    <source>
        <strain evidence="1 2">DSM 22637</strain>
    </source>
</reference>
<name>A0A316E210_9FLAO</name>
<sequence>MRKKRTELREGEDFPKETSEAMEYIHCCQPFLDLDFKSDERFFNLLYKIERHRYYLQVEARFHVEMTNKHYDFKEWNDLLNQNLLLLESVEASFRGYFSGLGSKG</sequence>